<name>A0A0C3FU61_PILCF</name>
<reference evidence="1 2" key="1">
    <citation type="submission" date="2014-04" db="EMBL/GenBank/DDBJ databases">
        <authorList>
            <consortium name="DOE Joint Genome Institute"/>
            <person name="Kuo A."/>
            <person name="Tarkka M."/>
            <person name="Buscot F."/>
            <person name="Kohler A."/>
            <person name="Nagy L.G."/>
            <person name="Floudas D."/>
            <person name="Copeland A."/>
            <person name="Barry K.W."/>
            <person name="Cichocki N."/>
            <person name="Veneault-Fourrey C."/>
            <person name="LaButti K."/>
            <person name="Lindquist E.A."/>
            <person name="Lipzen A."/>
            <person name="Lundell T."/>
            <person name="Morin E."/>
            <person name="Murat C."/>
            <person name="Sun H."/>
            <person name="Tunlid A."/>
            <person name="Henrissat B."/>
            <person name="Grigoriev I.V."/>
            <person name="Hibbett D.S."/>
            <person name="Martin F."/>
            <person name="Nordberg H.P."/>
            <person name="Cantor M.N."/>
            <person name="Hua S.X."/>
        </authorList>
    </citation>
    <scope>NUCLEOTIDE SEQUENCE [LARGE SCALE GENOMIC DNA]</scope>
    <source>
        <strain evidence="1 2">F 1598</strain>
    </source>
</reference>
<dbReference type="OrthoDB" id="3268967at2759"/>
<sequence length="109" mass="12366">MNTINISTGFSPFQLHMGRAPPLIPPLILNDTPIPNEMNHSVAIELFEWIKCDISEAQDNLLAAKISQAEFANRCRGDEVVYEVGEHVMLSMKHRRHEYLQKHSGQVAK</sequence>
<protein>
    <submittedName>
        <fullName evidence="1">Uncharacterized protein</fullName>
    </submittedName>
</protein>
<dbReference type="Proteomes" id="UP000054166">
    <property type="component" value="Unassembled WGS sequence"/>
</dbReference>
<gene>
    <name evidence="1" type="ORF">PILCRDRAFT_32092</name>
</gene>
<keyword evidence="2" id="KW-1185">Reference proteome</keyword>
<dbReference type="AlphaFoldDB" id="A0A0C3FU61"/>
<feature type="non-terminal residue" evidence="1">
    <location>
        <position position="109"/>
    </location>
</feature>
<evidence type="ECO:0000313" key="1">
    <source>
        <dbReference type="EMBL" id="KIM87915.1"/>
    </source>
</evidence>
<organism evidence="1 2">
    <name type="scientific">Piloderma croceum (strain F 1598)</name>
    <dbReference type="NCBI Taxonomy" id="765440"/>
    <lineage>
        <taxon>Eukaryota</taxon>
        <taxon>Fungi</taxon>
        <taxon>Dikarya</taxon>
        <taxon>Basidiomycota</taxon>
        <taxon>Agaricomycotina</taxon>
        <taxon>Agaricomycetes</taxon>
        <taxon>Agaricomycetidae</taxon>
        <taxon>Atheliales</taxon>
        <taxon>Atheliaceae</taxon>
        <taxon>Piloderma</taxon>
    </lineage>
</organism>
<accession>A0A0C3FU61</accession>
<evidence type="ECO:0000313" key="2">
    <source>
        <dbReference type="Proteomes" id="UP000054166"/>
    </source>
</evidence>
<dbReference type="EMBL" id="KN832978">
    <property type="protein sequence ID" value="KIM87915.1"/>
    <property type="molecule type" value="Genomic_DNA"/>
</dbReference>
<proteinExistence type="predicted"/>
<dbReference type="InParanoid" id="A0A0C3FU61"/>
<reference evidence="2" key="2">
    <citation type="submission" date="2015-01" db="EMBL/GenBank/DDBJ databases">
        <title>Evolutionary Origins and Diversification of the Mycorrhizal Mutualists.</title>
        <authorList>
            <consortium name="DOE Joint Genome Institute"/>
            <consortium name="Mycorrhizal Genomics Consortium"/>
            <person name="Kohler A."/>
            <person name="Kuo A."/>
            <person name="Nagy L.G."/>
            <person name="Floudas D."/>
            <person name="Copeland A."/>
            <person name="Barry K.W."/>
            <person name="Cichocki N."/>
            <person name="Veneault-Fourrey C."/>
            <person name="LaButti K."/>
            <person name="Lindquist E.A."/>
            <person name="Lipzen A."/>
            <person name="Lundell T."/>
            <person name="Morin E."/>
            <person name="Murat C."/>
            <person name="Riley R."/>
            <person name="Ohm R."/>
            <person name="Sun H."/>
            <person name="Tunlid A."/>
            <person name="Henrissat B."/>
            <person name="Grigoriev I.V."/>
            <person name="Hibbett D.S."/>
            <person name="Martin F."/>
        </authorList>
    </citation>
    <scope>NUCLEOTIDE SEQUENCE [LARGE SCALE GENOMIC DNA]</scope>
    <source>
        <strain evidence="2">F 1598</strain>
    </source>
</reference>
<dbReference type="STRING" id="765440.A0A0C3FU61"/>
<dbReference type="HOGENOM" id="CLU_142395_0_0_1"/>